<dbReference type="SUPFAM" id="SSF46689">
    <property type="entry name" value="Homeodomain-like"/>
    <property type="match status" value="1"/>
</dbReference>
<dbReference type="HOGENOM" id="CLU_000445_138_0_7"/>
<dbReference type="PANTHER" id="PTHR32071">
    <property type="entry name" value="TRANSCRIPTIONAL REGULATORY PROTEIN"/>
    <property type="match status" value="1"/>
</dbReference>
<dbReference type="GO" id="GO:0003677">
    <property type="term" value="F:DNA binding"/>
    <property type="evidence" value="ECO:0007669"/>
    <property type="project" value="UniProtKB-KW"/>
</dbReference>
<dbReference type="KEGG" id="scl:sce5550"/>
<evidence type="ECO:0000256" key="5">
    <source>
        <dbReference type="ARBA" id="ARBA00023163"/>
    </source>
</evidence>
<keyword evidence="8" id="KW-1185">Reference proteome</keyword>
<dbReference type="PROSITE" id="PS50045">
    <property type="entry name" value="SIGMA54_INTERACT_4"/>
    <property type="match status" value="1"/>
</dbReference>
<keyword evidence="5" id="KW-0804">Transcription</keyword>
<proteinExistence type="predicted"/>
<organism evidence="7 8">
    <name type="scientific">Sorangium cellulosum (strain So ce56)</name>
    <name type="common">Polyangium cellulosum (strain So ce56)</name>
    <dbReference type="NCBI Taxonomy" id="448385"/>
    <lineage>
        <taxon>Bacteria</taxon>
        <taxon>Pseudomonadati</taxon>
        <taxon>Myxococcota</taxon>
        <taxon>Polyangia</taxon>
        <taxon>Polyangiales</taxon>
        <taxon>Polyangiaceae</taxon>
        <taxon>Sorangium</taxon>
    </lineage>
</organism>
<evidence type="ECO:0000256" key="1">
    <source>
        <dbReference type="ARBA" id="ARBA00022741"/>
    </source>
</evidence>
<dbReference type="InterPro" id="IPR025943">
    <property type="entry name" value="Sigma_54_int_dom_ATP-bd_2"/>
</dbReference>
<feature type="domain" description="Sigma-54 factor interaction" evidence="6">
    <location>
        <begin position="184"/>
        <end position="414"/>
    </location>
</feature>
<dbReference type="InterPro" id="IPR025662">
    <property type="entry name" value="Sigma_54_int_dom_ATP-bd_1"/>
</dbReference>
<dbReference type="PROSITE" id="PS00688">
    <property type="entry name" value="SIGMA54_INTERACT_3"/>
    <property type="match status" value="1"/>
</dbReference>
<dbReference type="InterPro" id="IPR009057">
    <property type="entry name" value="Homeodomain-like_sf"/>
</dbReference>
<reference evidence="7 8" key="1">
    <citation type="journal article" date="2007" name="Nat. Biotechnol.">
        <title>Complete genome sequence of the myxobacterium Sorangium cellulosum.</title>
        <authorList>
            <person name="Schneiker S."/>
            <person name="Perlova O."/>
            <person name="Kaiser O."/>
            <person name="Gerth K."/>
            <person name="Alici A."/>
            <person name="Altmeyer M.O."/>
            <person name="Bartels D."/>
            <person name="Bekel T."/>
            <person name="Beyer S."/>
            <person name="Bode E."/>
            <person name="Bode H.B."/>
            <person name="Bolten C.J."/>
            <person name="Choudhuri J.V."/>
            <person name="Doss S."/>
            <person name="Elnakady Y.A."/>
            <person name="Frank B."/>
            <person name="Gaigalat L."/>
            <person name="Goesmann A."/>
            <person name="Groeger C."/>
            <person name="Gross F."/>
            <person name="Jelsbak L."/>
            <person name="Jelsbak L."/>
            <person name="Kalinowski J."/>
            <person name="Kegler C."/>
            <person name="Knauber T."/>
            <person name="Konietzny S."/>
            <person name="Kopp M."/>
            <person name="Krause L."/>
            <person name="Krug D."/>
            <person name="Linke B."/>
            <person name="Mahmud T."/>
            <person name="Martinez-Arias R."/>
            <person name="McHardy A.C."/>
            <person name="Merai M."/>
            <person name="Meyer F."/>
            <person name="Mormann S."/>
            <person name="Munoz-Dorado J."/>
            <person name="Perez J."/>
            <person name="Pradella S."/>
            <person name="Rachid S."/>
            <person name="Raddatz G."/>
            <person name="Rosenau F."/>
            <person name="Rueckert C."/>
            <person name="Sasse F."/>
            <person name="Scharfe M."/>
            <person name="Schuster S.C."/>
            <person name="Suen G."/>
            <person name="Treuner-Lange A."/>
            <person name="Velicer G.J."/>
            <person name="Vorholter F.-J."/>
            <person name="Weissman K.J."/>
            <person name="Welch R.D."/>
            <person name="Wenzel S.C."/>
            <person name="Whitworth D.E."/>
            <person name="Wilhelm S."/>
            <person name="Wittmann C."/>
            <person name="Bloecker H."/>
            <person name="Puehler A."/>
            <person name="Mueller R."/>
        </authorList>
    </citation>
    <scope>NUCLEOTIDE SEQUENCE [LARGE SCALE GENOMIC DNA]</scope>
    <source>
        <strain evidence="8">So ce56</strain>
    </source>
</reference>
<dbReference type="InterPro" id="IPR002078">
    <property type="entry name" value="Sigma_54_int"/>
</dbReference>
<dbReference type="FunFam" id="3.40.50.300:FF:000006">
    <property type="entry name" value="DNA-binding transcriptional regulator NtrC"/>
    <property type="match status" value="1"/>
</dbReference>
<dbReference type="Gene3D" id="1.10.8.60">
    <property type="match status" value="1"/>
</dbReference>
<dbReference type="PROSITE" id="PS00676">
    <property type="entry name" value="SIGMA54_INTERACT_2"/>
    <property type="match status" value="1"/>
</dbReference>
<dbReference type="InterPro" id="IPR058031">
    <property type="entry name" value="AAA_lid_NorR"/>
</dbReference>
<accession>A9G320</accession>
<dbReference type="Pfam" id="PF00158">
    <property type="entry name" value="Sigma54_activat"/>
    <property type="match status" value="1"/>
</dbReference>
<dbReference type="PANTHER" id="PTHR32071:SF117">
    <property type="entry name" value="PTS-DEPENDENT DIHYDROXYACETONE KINASE OPERON REGULATORY PROTEIN-RELATED"/>
    <property type="match status" value="1"/>
</dbReference>
<evidence type="ECO:0000313" key="8">
    <source>
        <dbReference type="Proteomes" id="UP000002139"/>
    </source>
</evidence>
<dbReference type="PROSITE" id="PS00675">
    <property type="entry name" value="SIGMA54_INTERACT_1"/>
    <property type="match status" value="1"/>
</dbReference>
<dbReference type="AlphaFoldDB" id="A9G320"/>
<evidence type="ECO:0000313" key="7">
    <source>
        <dbReference type="EMBL" id="CAN95713.1"/>
    </source>
</evidence>
<dbReference type="Proteomes" id="UP000002139">
    <property type="component" value="Chromosome"/>
</dbReference>
<dbReference type="InterPro" id="IPR027417">
    <property type="entry name" value="P-loop_NTPase"/>
</dbReference>
<evidence type="ECO:0000256" key="4">
    <source>
        <dbReference type="ARBA" id="ARBA00023125"/>
    </source>
</evidence>
<protein>
    <submittedName>
        <fullName evidence="7">Sigma-54 dependent transcriptional regulator</fullName>
    </submittedName>
</protein>
<evidence type="ECO:0000256" key="2">
    <source>
        <dbReference type="ARBA" id="ARBA00022840"/>
    </source>
</evidence>
<keyword evidence="4" id="KW-0238">DNA-binding</keyword>
<dbReference type="GO" id="GO:0006355">
    <property type="term" value="P:regulation of DNA-templated transcription"/>
    <property type="evidence" value="ECO:0007669"/>
    <property type="project" value="InterPro"/>
</dbReference>
<dbReference type="InterPro" id="IPR025944">
    <property type="entry name" value="Sigma_54_int_dom_CS"/>
</dbReference>
<name>A9G320_SORC5</name>
<dbReference type="GO" id="GO:0005524">
    <property type="term" value="F:ATP binding"/>
    <property type="evidence" value="ECO:0007669"/>
    <property type="project" value="UniProtKB-KW"/>
</dbReference>
<dbReference type="STRING" id="448385.sce5550"/>
<dbReference type="InterPro" id="IPR003593">
    <property type="entry name" value="AAA+_ATPase"/>
</dbReference>
<dbReference type="BioCyc" id="SCEL448385:SCE_RS28475-MONOMER"/>
<dbReference type="EMBL" id="AM746676">
    <property type="protein sequence ID" value="CAN95713.1"/>
    <property type="molecule type" value="Genomic_DNA"/>
</dbReference>
<sequence>MPAARAAFPRAFAGLVRSRQRPYGAAQRHFVGLAPRTMTASADHALLLLADLGEASARAHTEATLLPAVSAALSRHLPLRRLDLRRGAAAPGAPEVRRGAGGEALAVFALRDAEGAVGCATMALGGGAALDVSPALLEAMGRLLAVALRQVQVLGRVAAIARRAQGEKRTLKEELDRVALPREVVAVGPAMRAIFQQMVPLVARQDTTVLVRGETGTGKEVIARRIHALSRRAERPFLAVNCGALPEGLVESALFGHERGAFTGATARHLGLFERASGGTLLLDEVGELPRAAQAKLLRVLQEGEIERVGGEGAVRVSVRVIAATHRPLEDMVASTAFREDLYYRLQVFPIIVPPLRDRPEDLEPLTRVIVEKVAASFGRTPPRVSAESMARLRAHGWPGNVRELENVIERSMVMSTGDELILSAPLSAAPGATGRVMTYREAAQRCIEDALRAAGGKIYGEDGAAAALGLKPTTLQSKMRKLGIRKDGEKG</sequence>
<dbReference type="SUPFAM" id="SSF52540">
    <property type="entry name" value="P-loop containing nucleoside triphosphate hydrolases"/>
    <property type="match status" value="1"/>
</dbReference>
<dbReference type="eggNOG" id="COG3829">
    <property type="taxonomic scope" value="Bacteria"/>
</dbReference>
<dbReference type="Pfam" id="PF25601">
    <property type="entry name" value="AAA_lid_14"/>
    <property type="match status" value="1"/>
</dbReference>
<keyword evidence="3" id="KW-0805">Transcription regulation</keyword>
<dbReference type="SMART" id="SM00382">
    <property type="entry name" value="AAA"/>
    <property type="match status" value="1"/>
</dbReference>
<dbReference type="CDD" id="cd00009">
    <property type="entry name" value="AAA"/>
    <property type="match status" value="1"/>
</dbReference>
<keyword evidence="2" id="KW-0067">ATP-binding</keyword>
<evidence type="ECO:0000256" key="3">
    <source>
        <dbReference type="ARBA" id="ARBA00023015"/>
    </source>
</evidence>
<dbReference type="Gene3D" id="1.10.10.60">
    <property type="entry name" value="Homeodomain-like"/>
    <property type="match status" value="1"/>
</dbReference>
<gene>
    <name evidence="7" type="ordered locus">sce5550</name>
</gene>
<keyword evidence="1" id="KW-0547">Nucleotide-binding</keyword>
<evidence type="ECO:0000259" key="6">
    <source>
        <dbReference type="PROSITE" id="PS50045"/>
    </source>
</evidence>
<dbReference type="Gene3D" id="3.40.50.300">
    <property type="entry name" value="P-loop containing nucleotide triphosphate hydrolases"/>
    <property type="match status" value="1"/>
</dbReference>